<dbReference type="Pfam" id="PF06470">
    <property type="entry name" value="SMC_hinge"/>
    <property type="match status" value="1"/>
</dbReference>
<dbReference type="SUPFAM" id="SSF52540">
    <property type="entry name" value="P-loop containing nucleoside triphosphate hydrolases"/>
    <property type="match status" value="1"/>
</dbReference>
<dbReference type="Gene3D" id="3.30.70.1620">
    <property type="match status" value="1"/>
</dbReference>
<evidence type="ECO:0000256" key="1">
    <source>
        <dbReference type="ARBA" id="ARBA00004123"/>
    </source>
</evidence>
<keyword evidence="4" id="KW-0547">Nucleotide-binding</keyword>
<dbReference type="PANTHER" id="PTHR43977">
    <property type="entry name" value="STRUCTURAL MAINTENANCE OF CHROMOSOMES PROTEIN 3"/>
    <property type="match status" value="1"/>
</dbReference>
<dbReference type="Pfam" id="PF02463">
    <property type="entry name" value="SMC_N"/>
    <property type="match status" value="1"/>
</dbReference>
<evidence type="ECO:0000313" key="15">
    <source>
        <dbReference type="EMBL" id="RZF41522.1"/>
    </source>
</evidence>
<dbReference type="GO" id="GO:0030261">
    <property type="term" value="P:chromosome condensation"/>
    <property type="evidence" value="ECO:0007669"/>
    <property type="project" value="UniProtKB-KW"/>
</dbReference>
<dbReference type="PIRSF" id="PIRSF005719">
    <property type="entry name" value="SMC"/>
    <property type="match status" value="1"/>
</dbReference>
<dbReference type="Gene3D" id="1.20.5.340">
    <property type="match status" value="1"/>
</dbReference>
<dbReference type="InParanoid" id="A0A482X749"/>
<dbReference type="InterPro" id="IPR003395">
    <property type="entry name" value="RecF/RecN/SMC_N"/>
</dbReference>
<protein>
    <recommendedName>
        <fullName evidence="12">Structural maintenance of chromosomes protein</fullName>
    </recommendedName>
</protein>
<dbReference type="AlphaFoldDB" id="A0A482X749"/>
<dbReference type="GO" id="GO:0005694">
    <property type="term" value="C:chromosome"/>
    <property type="evidence" value="ECO:0007669"/>
    <property type="project" value="InterPro"/>
</dbReference>
<comment type="caution">
    <text evidence="15">The sequence shown here is derived from an EMBL/GenBank/DDBJ whole genome shotgun (WGS) entry which is preliminary data.</text>
</comment>
<evidence type="ECO:0000256" key="6">
    <source>
        <dbReference type="ARBA" id="ARBA00022840"/>
    </source>
</evidence>
<dbReference type="GO" id="GO:0005524">
    <property type="term" value="F:ATP binding"/>
    <property type="evidence" value="ECO:0007669"/>
    <property type="project" value="UniProtKB-KW"/>
</dbReference>
<dbReference type="InterPro" id="IPR027417">
    <property type="entry name" value="P-loop_NTPase"/>
</dbReference>
<evidence type="ECO:0000256" key="12">
    <source>
        <dbReference type="PIRNR" id="PIRNR005719"/>
    </source>
</evidence>
<evidence type="ECO:0000256" key="11">
    <source>
        <dbReference type="ARBA" id="ARBA00058936"/>
    </source>
</evidence>
<dbReference type="Proteomes" id="UP000291343">
    <property type="component" value="Unassembled WGS sequence"/>
</dbReference>
<dbReference type="STRING" id="195883.A0A482X749"/>
<keyword evidence="6" id="KW-0067">ATP-binding</keyword>
<sequence length="1178" mass="134110">MHIKKILLDGFKSYGKRTEVKDFDPQFNAITGLNGSGKSNILDSICFVLGITNLSQVRAGSLQELVYKSGQAGITKAVVTVVFDNSDRSKSPLGYEMSDEITITRQVVVGGKNRYFINGSAVQNKRVNDLFNSVQLNVNNPHFLIMQGRITKVLNMKPPEILSMVEEAAGTKMYENKKQAAEKIIEKKDAKLNEMNKIINEEISPKLKKLRDEQGKYLELQKVQRELEHLKKIYIAWQYLSCEEISLKAEDELINTKRSIQQKKERIASSKDEIKEIDAKIAELQRIRDQEKGGNLAEVEKQLKGVEDTHAISVGKLKVSKDSITTEERRKKNLEKSVRDDQAALAEKQKYLDKVKNIFDQLRSADQQDSEALAAAQRRYQAVSAGLIASDDTGESTFQDQLIRVKQAVAQAQTEIKQCGMRLSHNQRELKTKEDEMKRTASDFAKEQKQLTAQESELQAIQRELSKIDYEDGRMEKLSSDKRDLTNRVRTLDNEISTLATRNRISFNYSDPEPNFNRALVKGLVVKLFRVKDPRFSTALEVAAGGRLYNVIVANEEVSKKLIRNGRLETRTTFIPLNKISGSELHPNVVKTATSLVGKENVFHALSLIEYEPEYHRAMQWIFGQTFICTDMNSAMKVTFDQRILKRCVTIDGDTCDPQGSLSGGARLSTNSVIKVAAELQALEEEYWRVEEELRKVTAEISSLTNVARRYSDLKQKLELKQHETDLLRQRMQQTSHHQYQEEVDNLKKEIVDLQTQIEDCKKKEKENSKKMKELEENVKNAKSIRDRELKAAEAEMKRLKVKSEESRKQWKEREQECESLDLEMKELEKSISTGQEQIADAGNKLQELKEEAQKLTEDLSKLKDEIKQLKAEIVSQKEKISKHDDEIHKTAQRKDKIMKEAADAELACITLEHNINKISGEAEDAKSRLSDLERKYDWIESDRQFFGEPNGMYDFKAQDPKEAGKKISALEQTKEKLDRTVNTRAMNLLGKEEEQYKEMIRKMQIVENDKAKIATVIKELDKKKKQTLCAAWTEVNKNFSSIFSSLLPGAQAMLKTVDGKDVLDGLEVKVGFGGVWKESLGELSGGQRSLVALSLILAMLLFKPAPIYILDEVDAALDPSHTQNIGEMLKAHFKHSQFIIVSLKDGMFNNANVLFRTRFVDGMSTVMRTAISDRSGR</sequence>
<keyword evidence="16" id="KW-1185">Reference proteome</keyword>
<dbReference type="Gene3D" id="3.40.50.300">
    <property type="entry name" value="P-loop containing nucleotide triphosphate hydrolases"/>
    <property type="match status" value="2"/>
</dbReference>
<comment type="function">
    <text evidence="11">Central component of the condensin complex, a complex required for conversion of interphase chromatin into mitotic-like condense chromosomes. The condensin complex probably introduces positive supercoils into relaxed DNA in the presence of type I topoisomerases and converts nicked DNA into positive knotted forms in the presence of type II topoisomerases.</text>
</comment>
<keyword evidence="7 13" id="KW-0175">Coiled coil</keyword>
<name>A0A482X749_LAOST</name>
<dbReference type="SMART" id="SM00968">
    <property type="entry name" value="SMC_hinge"/>
    <property type="match status" value="1"/>
</dbReference>
<evidence type="ECO:0000256" key="7">
    <source>
        <dbReference type="ARBA" id="ARBA00023054"/>
    </source>
</evidence>
<feature type="domain" description="SMC hinge" evidence="14">
    <location>
        <begin position="519"/>
        <end position="639"/>
    </location>
</feature>
<feature type="coiled-coil region" evidence="13">
    <location>
        <begin position="253"/>
        <end position="287"/>
    </location>
</feature>
<evidence type="ECO:0000256" key="5">
    <source>
        <dbReference type="ARBA" id="ARBA00022776"/>
    </source>
</evidence>
<dbReference type="InterPro" id="IPR024704">
    <property type="entry name" value="SMC"/>
</dbReference>
<keyword evidence="10" id="KW-0131">Cell cycle</keyword>
<dbReference type="GO" id="GO:0016887">
    <property type="term" value="F:ATP hydrolysis activity"/>
    <property type="evidence" value="ECO:0007669"/>
    <property type="project" value="InterPro"/>
</dbReference>
<feature type="coiled-coil region" evidence="13">
    <location>
        <begin position="444"/>
        <end position="502"/>
    </location>
</feature>
<dbReference type="CDD" id="cd03273">
    <property type="entry name" value="ABC_SMC2_euk"/>
    <property type="match status" value="1"/>
</dbReference>
<dbReference type="EMBL" id="QKKF02016774">
    <property type="protein sequence ID" value="RZF41522.1"/>
    <property type="molecule type" value="Genomic_DNA"/>
</dbReference>
<dbReference type="SUPFAM" id="SSF75553">
    <property type="entry name" value="Smc hinge domain"/>
    <property type="match status" value="1"/>
</dbReference>
<comment type="subcellular location">
    <subcellularLocation>
        <location evidence="1 12">Nucleus</location>
    </subcellularLocation>
</comment>
<dbReference type="GO" id="GO:0051301">
    <property type="term" value="P:cell division"/>
    <property type="evidence" value="ECO:0007669"/>
    <property type="project" value="UniProtKB-KW"/>
</dbReference>
<dbReference type="FunCoup" id="A0A482X749">
    <property type="interactions" value="1795"/>
</dbReference>
<evidence type="ECO:0000256" key="9">
    <source>
        <dbReference type="ARBA" id="ARBA00023242"/>
    </source>
</evidence>
<evidence type="ECO:0000256" key="13">
    <source>
        <dbReference type="SAM" id="Coils"/>
    </source>
</evidence>
<keyword evidence="3" id="KW-0132">Cell division</keyword>
<dbReference type="GO" id="GO:0005634">
    <property type="term" value="C:nucleus"/>
    <property type="evidence" value="ECO:0007669"/>
    <property type="project" value="UniProtKB-SubCell"/>
</dbReference>
<keyword evidence="9 12" id="KW-0539">Nucleus</keyword>
<accession>A0A482X749</accession>
<evidence type="ECO:0000259" key="14">
    <source>
        <dbReference type="SMART" id="SM00968"/>
    </source>
</evidence>
<gene>
    <name evidence="15" type="ORF">LSTR_LSTR000236</name>
</gene>
<dbReference type="Gene3D" id="1.20.1060.20">
    <property type="match status" value="1"/>
</dbReference>
<dbReference type="FunFam" id="3.40.50.300:FF:000278">
    <property type="entry name" value="Structural maintenance of chromosomes 2"/>
    <property type="match status" value="1"/>
</dbReference>
<organism evidence="15 16">
    <name type="scientific">Laodelphax striatellus</name>
    <name type="common">Small brown planthopper</name>
    <name type="synonym">Delphax striatella</name>
    <dbReference type="NCBI Taxonomy" id="195883"/>
    <lineage>
        <taxon>Eukaryota</taxon>
        <taxon>Metazoa</taxon>
        <taxon>Ecdysozoa</taxon>
        <taxon>Arthropoda</taxon>
        <taxon>Hexapoda</taxon>
        <taxon>Insecta</taxon>
        <taxon>Pterygota</taxon>
        <taxon>Neoptera</taxon>
        <taxon>Paraneoptera</taxon>
        <taxon>Hemiptera</taxon>
        <taxon>Auchenorrhyncha</taxon>
        <taxon>Fulgoroidea</taxon>
        <taxon>Delphacidae</taxon>
        <taxon>Criomorphinae</taxon>
        <taxon>Laodelphax</taxon>
    </lineage>
</organism>
<evidence type="ECO:0000256" key="4">
    <source>
        <dbReference type="ARBA" id="ARBA00022741"/>
    </source>
</evidence>
<comment type="similarity">
    <text evidence="2">Belongs to the SMC family. SMC2 subfamily.</text>
</comment>
<evidence type="ECO:0000256" key="3">
    <source>
        <dbReference type="ARBA" id="ARBA00022618"/>
    </source>
</evidence>
<evidence type="ECO:0000256" key="10">
    <source>
        <dbReference type="ARBA" id="ARBA00023306"/>
    </source>
</evidence>
<dbReference type="InterPro" id="IPR036277">
    <property type="entry name" value="SMC_hinge_sf"/>
</dbReference>
<dbReference type="InterPro" id="IPR027120">
    <property type="entry name" value="Smc2_ABC"/>
</dbReference>
<keyword evidence="8" id="KW-0226">DNA condensation</keyword>
<feature type="coiled-coil region" evidence="13">
    <location>
        <begin position="990"/>
        <end position="1027"/>
    </location>
</feature>
<dbReference type="SMR" id="A0A482X749"/>
<reference evidence="15 16" key="1">
    <citation type="journal article" date="2017" name="Gigascience">
        <title>Genome sequence of the small brown planthopper, Laodelphax striatellus.</title>
        <authorList>
            <person name="Zhu J."/>
            <person name="Jiang F."/>
            <person name="Wang X."/>
            <person name="Yang P."/>
            <person name="Bao Y."/>
            <person name="Zhao W."/>
            <person name="Wang W."/>
            <person name="Lu H."/>
            <person name="Wang Q."/>
            <person name="Cui N."/>
            <person name="Li J."/>
            <person name="Chen X."/>
            <person name="Luo L."/>
            <person name="Yu J."/>
            <person name="Kang L."/>
            <person name="Cui F."/>
        </authorList>
    </citation>
    <scope>NUCLEOTIDE SEQUENCE [LARGE SCALE GENOMIC DNA]</scope>
    <source>
        <strain evidence="15">Lst14</strain>
    </source>
</reference>
<evidence type="ECO:0000256" key="8">
    <source>
        <dbReference type="ARBA" id="ARBA00023067"/>
    </source>
</evidence>
<dbReference type="SUPFAM" id="SSF57997">
    <property type="entry name" value="Tropomyosin"/>
    <property type="match status" value="1"/>
</dbReference>
<dbReference type="OrthoDB" id="10255539at2759"/>
<feature type="coiled-coil region" evidence="13">
    <location>
        <begin position="673"/>
        <end position="887"/>
    </location>
</feature>
<dbReference type="FunFam" id="3.40.50.300:FF:000385">
    <property type="entry name" value="Structural maintenance of chromosomes 2"/>
    <property type="match status" value="1"/>
</dbReference>
<dbReference type="InterPro" id="IPR010935">
    <property type="entry name" value="SMC_hinge"/>
</dbReference>
<evidence type="ECO:0000256" key="2">
    <source>
        <dbReference type="ARBA" id="ARBA00005231"/>
    </source>
</evidence>
<evidence type="ECO:0000313" key="16">
    <source>
        <dbReference type="Proteomes" id="UP000291343"/>
    </source>
</evidence>
<keyword evidence="5" id="KW-0498">Mitosis</keyword>
<proteinExistence type="inferred from homology"/>
<feature type="coiled-coil region" evidence="13">
    <location>
        <begin position="916"/>
        <end position="943"/>
    </location>
</feature>
<feature type="coiled-coil region" evidence="13">
    <location>
        <begin position="174"/>
        <end position="201"/>
    </location>
</feature>